<dbReference type="EMBL" id="JAJEKE010000002">
    <property type="protein sequence ID" value="MCQ1528713.1"/>
    <property type="molecule type" value="Genomic_DNA"/>
</dbReference>
<keyword evidence="2" id="KW-1185">Reference proteome</keyword>
<sequence>MSYISEIFDRTNIQHIREFLLYGVECAEISDKSYKQRIDESSKTAIEMIQAKFPDMAEYEKITAEVYSYASTVEDVYMEIGLQCGITLAMQLLTNFNRG</sequence>
<reference evidence="1 2" key="1">
    <citation type="submission" date="2021-10" db="EMBL/GenBank/DDBJ databases">
        <title>Lutispora strain m25 sp. nov., a thermophilic, non-spore-forming bacterium isolated from a lab-scale methanogenic bioreactor digesting anaerobic sludge.</title>
        <authorList>
            <person name="El Houari A."/>
            <person name="Mcdonald J."/>
        </authorList>
    </citation>
    <scope>NUCLEOTIDE SEQUENCE [LARGE SCALE GENOMIC DNA]</scope>
    <source>
        <strain evidence="2">m25</strain>
    </source>
</reference>
<evidence type="ECO:0000313" key="1">
    <source>
        <dbReference type="EMBL" id="MCQ1528713.1"/>
    </source>
</evidence>
<protein>
    <submittedName>
        <fullName evidence="1">Uncharacterized protein</fullName>
    </submittedName>
</protein>
<organism evidence="1 2">
    <name type="scientific">Lutispora saccharofermentans</name>
    <dbReference type="NCBI Taxonomy" id="3024236"/>
    <lineage>
        <taxon>Bacteria</taxon>
        <taxon>Bacillati</taxon>
        <taxon>Bacillota</taxon>
        <taxon>Clostridia</taxon>
        <taxon>Lutisporales</taxon>
        <taxon>Lutisporaceae</taxon>
        <taxon>Lutispora</taxon>
    </lineage>
</organism>
<proteinExistence type="predicted"/>
<name>A0ABT1NBS3_9FIRM</name>
<dbReference type="Proteomes" id="UP001651880">
    <property type="component" value="Unassembled WGS sequence"/>
</dbReference>
<gene>
    <name evidence="1" type="ORF">LJD61_04030</name>
</gene>
<evidence type="ECO:0000313" key="2">
    <source>
        <dbReference type="Proteomes" id="UP001651880"/>
    </source>
</evidence>
<comment type="caution">
    <text evidence="1">The sequence shown here is derived from an EMBL/GenBank/DDBJ whole genome shotgun (WGS) entry which is preliminary data.</text>
</comment>
<accession>A0ABT1NBS3</accession>
<dbReference type="RefSeq" id="WP_255226232.1">
    <property type="nucleotide sequence ID" value="NZ_JAJEKE010000002.1"/>
</dbReference>